<sequence length="51" mass="5945">MPRKEYKTITVKVEAYTRFIKAIKDAKKVDPGIDTSEFLELLLRESKKSKT</sequence>
<organism evidence="1 2">
    <name type="scientific">Nitrosotalea devaniterrae</name>
    <dbReference type="NCBI Taxonomy" id="1078905"/>
    <lineage>
        <taxon>Archaea</taxon>
        <taxon>Nitrososphaerota</taxon>
        <taxon>Nitrososphaeria</taxon>
        <taxon>Nitrosotaleales</taxon>
        <taxon>Nitrosotaleaceae</taxon>
        <taxon>Nitrosotalea</taxon>
    </lineage>
</organism>
<dbReference type="EMBL" id="LN890280">
    <property type="protein sequence ID" value="CUR52288.1"/>
    <property type="molecule type" value="Genomic_DNA"/>
</dbReference>
<dbReference type="AlphaFoldDB" id="A0A128A4L9"/>
<evidence type="ECO:0000313" key="2">
    <source>
        <dbReference type="Proteomes" id="UP000196239"/>
    </source>
</evidence>
<evidence type="ECO:0000313" key="1">
    <source>
        <dbReference type="EMBL" id="CUR52288.1"/>
    </source>
</evidence>
<dbReference type="Proteomes" id="UP000196239">
    <property type="component" value="Chromosome 1"/>
</dbReference>
<reference evidence="2" key="1">
    <citation type="submission" date="2015-10" db="EMBL/GenBank/DDBJ databases">
        <authorList>
            <person name="Lehtovirta-Morley L.E."/>
            <person name="Vieille C."/>
        </authorList>
    </citation>
    <scope>NUCLEOTIDE SEQUENCE [LARGE SCALE GENOMIC DNA]</scope>
</reference>
<gene>
    <name evidence="1" type="ORF">NDEV_1523</name>
</gene>
<keyword evidence="2" id="KW-1185">Reference proteome</keyword>
<accession>A0A128A4L9</accession>
<proteinExistence type="predicted"/>
<dbReference type="KEGG" id="ndv:NDEV_1523"/>
<protein>
    <submittedName>
        <fullName evidence="1">Uncharacterized protein</fullName>
    </submittedName>
</protein>
<name>A0A128A4L9_9ARCH</name>